<dbReference type="InterPro" id="IPR001829">
    <property type="entry name" value="Pili_assmbl_chaperone_bac"/>
</dbReference>
<keyword evidence="13" id="KW-1185">Reference proteome</keyword>
<protein>
    <submittedName>
        <fullName evidence="12">Fimbrial chaperone protein</fullName>
    </submittedName>
</protein>
<dbReference type="OrthoDB" id="9131059at2"/>
<feature type="transmembrane region" description="Helical" evidence="9">
    <location>
        <begin position="7"/>
        <end position="33"/>
    </location>
</feature>
<evidence type="ECO:0000313" key="12">
    <source>
        <dbReference type="EMBL" id="AOA58511.1"/>
    </source>
</evidence>
<dbReference type="InterPro" id="IPR008962">
    <property type="entry name" value="PapD-like_sf"/>
</dbReference>
<evidence type="ECO:0000256" key="3">
    <source>
        <dbReference type="ARBA" id="ARBA00022558"/>
    </source>
</evidence>
<dbReference type="GO" id="GO:0071555">
    <property type="term" value="P:cell wall organization"/>
    <property type="evidence" value="ECO:0007669"/>
    <property type="project" value="InterPro"/>
</dbReference>
<evidence type="ECO:0000256" key="4">
    <source>
        <dbReference type="ARBA" id="ARBA00022729"/>
    </source>
</evidence>
<accession>A0A1B2M022</accession>
<evidence type="ECO:0000256" key="7">
    <source>
        <dbReference type="ARBA" id="ARBA00023319"/>
    </source>
</evidence>
<dbReference type="Pfam" id="PF00345">
    <property type="entry name" value="PapD_N"/>
    <property type="match status" value="1"/>
</dbReference>
<comment type="subcellular location">
    <subcellularLocation>
        <location evidence="1 8">Periplasm</location>
    </subcellularLocation>
</comment>
<dbReference type="Proteomes" id="UP000093391">
    <property type="component" value="Chromosome"/>
</dbReference>
<evidence type="ECO:0000256" key="6">
    <source>
        <dbReference type="ARBA" id="ARBA00023186"/>
    </source>
</evidence>
<evidence type="ECO:0000256" key="1">
    <source>
        <dbReference type="ARBA" id="ARBA00004418"/>
    </source>
</evidence>
<feature type="domain" description="Pili assembly chaperone C-terminal" evidence="11">
    <location>
        <begin position="182"/>
        <end position="242"/>
    </location>
</feature>
<dbReference type="InterPro" id="IPR016147">
    <property type="entry name" value="Pili_assmbl_chaperone_N"/>
</dbReference>
<dbReference type="EMBL" id="CP016895">
    <property type="protein sequence ID" value="AOA58511.1"/>
    <property type="molecule type" value="Genomic_DNA"/>
</dbReference>
<evidence type="ECO:0000259" key="10">
    <source>
        <dbReference type="Pfam" id="PF00345"/>
    </source>
</evidence>
<evidence type="ECO:0000313" key="13">
    <source>
        <dbReference type="Proteomes" id="UP000093391"/>
    </source>
</evidence>
<reference evidence="12 13" key="1">
    <citation type="submission" date="2016-08" db="EMBL/GenBank/DDBJ databases">
        <authorList>
            <person name="Seilhamer J.J."/>
        </authorList>
    </citation>
    <scope>NUCLEOTIDE SEQUENCE [LARGE SCALE GENOMIC DNA]</scope>
    <source>
        <strain evidence="12 13">BRTC-1</strain>
    </source>
</reference>
<dbReference type="KEGG" id="ala:BFG52_09220"/>
<evidence type="ECO:0000256" key="2">
    <source>
        <dbReference type="ARBA" id="ARBA00007399"/>
    </source>
</evidence>
<evidence type="ECO:0000256" key="9">
    <source>
        <dbReference type="SAM" id="Phobius"/>
    </source>
</evidence>
<dbReference type="STRING" id="1789224.BFG52_09220"/>
<evidence type="ECO:0000256" key="8">
    <source>
        <dbReference type="RuleBase" id="RU003918"/>
    </source>
</evidence>
<dbReference type="Pfam" id="PF02753">
    <property type="entry name" value="PapD_C"/>
    <property type="match status" value="1"/>
</dbReference>
<evidence type="ECO:0000256" key="5">
    <source>
        <dbReference type="ARBA" id="ARBA00022764"/>
    </source>
</evidence>
<dbReference type="InterPro" id="IPR016148">
    <property type="entry name" value="Pili_assmbl_chaperone_C"/>
</dbReference>
<dbReference type="InterPro" id="IPR036316">
    <property type="entry name" value="Pili_assmbl_chap_C_dom_sf"/>
</dbReference>
<dbReference type="SUPFAM" id="SSF49354">
    <property type="entry name" value="PapD-like"/>
    <property type="match status" value="1"/>
</dbReference>
<keyword evidence="5" id="KW-0574">Periplasm</keyword>
<feature type="domain" description="Pili assembly chaperone N-terminal" evidence="10">
    <location>
        <begin position="23"/>
        <end position="158"/>
    </location>
</feature>
<keyword evidence="3" id="KW-1029">Fimbrium biogenesis</keyword>
<dbReference type="AlphaFoldDB" id="A0A1B2M022"/>
<keyword evidence="6 8" id="KW-0143">Chaperone</keyword>
<keyword evidence="9" id="KW-0812">Transmembrane</keyword>
<name>A0A1B2M022_9GAMM</name>
<dbReference type="InterPro" id="IPR050643">
    <property type="entry name" value="Periplasmic_pilus_chap"/>
</dbReference>
<dbReference type="RefSeq" id="WP_067555073.1">
    <property type="nucleotide sequence ID" value="NZ_CP016895.1"/>
</dbReference>
<comment type="similarity">
    <text evidence="2 8">Belongs to the periplasmic pilus chaperone family.</text>
</comment>
<dbReference type="GO" id="GO:0030288">
    <property type="term" value="C:outer membrane-bounded periplasmic space"/>
    <property type="evidence" value="ECO:0007669"/>
    <property type="project" value="InterPro"/>
</dbReference>
<organism evidence="12 13">
    <name type="scientific">Acinetobacter larvae</name>
    <dbReference type="NCBI Taxonomy" id="1789224"/>
    <lineage>
        <taxon>Bacteria</taxon>
        <taxon>Pseudomonadati</taxon>
        <taxon>Pseudomonadota</taxon>
        <taxon>Gammaproteobacteria</taxon>
        <taxon>Moraxellales</taxon>
        <taxon>Moraxellaceae</taxon>
        <taxon>Acinetobacter</taxon>
    </lineage>
</organism>
<dbReference type="PRINTS" id="PR00969">
    <property type="entry name" value="CHAPERONPILI"/>
</dbReference>
<keyword evidence="9" id="KW-0472">Membrane</keyword>
<keyword evidence="7" id="KW-0393">Immunoglobulin domain</keyword>
<dbReference type="PROSITE" id="PS00635">
    <property type="entry name" value="PILI_CHAPERONE"/>
    <property type="match status" value="1"/>
</dbReference>
<keyword evidence="4" id="KW-0732">Signal</keyword>
<dbReference type="PANTHER" id="PTHR30251:SF2">
    <property type="entry name" value="FIMBRIAL CHAPERONE YADV-RELATED"/>
    <property type="match status" value="1"/>
</dbReference>
<evidence type="ECO:0000259" key="11">
    <source>
        <dbReference type="Pfam" id="PF02753"/>
    </source>
</evidence>
<dbReference type="PANTHER" id="PTHR30251">
    <property type="entry name" value="PILUS ASSEMBLY CHAPERONE"/>
    <property type="match status" value="1"/>
</dbReference>
<gene>
    <name evidence="12" type="ORF">BFG52_09220</name>
</gene>
<dbReference type="InterPro" id="IPR018046">
    <property type="entry name" value="Pili_assmbl_chaperone_CS"/>
</dbReference>
<keyword evidence="9" id="KW-1133">Transmembrane helix</keyword>
<dbReference type="Gene3D" id="2.60.40.10">
    <property type="entry name" value="Immunoglobulins"/>
    <property type="match status" value="2"/>
</dbReference>
<dbReference type="SUPFAM" id="SSF49584">
    <property type="entry name" value="Periplasmic chaperone C-domain"/>
    <property type="match status" value="1"/>
</dbReference>
<sequence length="253" mass="28791">MRIHHSIYALLVNVVATQTLFAGVTITGTRIIFPAQQNSITIQLNNPSDQPALIQAWLDDGDANDIPDADRIPFILTPPLTRIEAQKGQMIRLIAKETDQLPQDRESLYWFNILDIPATTVMQDENNQENSHKENQEENKLQVSIRSRIKVFYRPKKLKASPEKAYETLGFNYSSAQQLLHISNPSPYFINFSDLTFNPQSEKTAYSETLMLAPFSQQSIRLPDAMHLKQVKYSLINDFGGTLAFEKHIESTP</sequence>
<dbReference type="InterPro" id="IPR013783">
    <property type="entry name" value="Ig-like_fold"/>
</dbReference>
<proteinExistence type="inferred from homology"/>